<evidence type="ECO:0000256" key="1">
    <source>
        <dbReference type="SAM" id="MobiDB-lite"/>
    </source>
</evidence>
<protein>
    <submittedName>
        <fullName evidence="3">Uncharacterized protein</fullName>
    </submittedName>
</protein>
<dbReference type="AlphaFoldDB" id="A0A9D1MZJ8"/>
<evidence type="ECO:0000313" key="4">
    <source>
        <dbReference type="Proteomes" id="UP000886748"/>
    </source>
</evidence>
<organism evidence="3 4">
    <name type="scientific">Candidatus Limenecus avicola</name>
    <dbReference type="NCBI Taxonomy" id="2840847"/>
    <lineage>
        <taxon>Bacteria</taxon>
        <taxon>Bacillati</taxon>
        <taxon>Bacillota</taxon>
        <taxon>Clostridia</taxon>
        <taxon>Eubacteriales</taxon>
        <taxon>Clostridiaceae</taxon>
        <taxon>Clostridiaceae incertae sedis</taxon>
        <taxon>Candidatus Limenecus</taxon>
    </lineage>
</organism>
<feature type="chain" id="PRO_5039732560" evidence="2">
    <location>
        <begin position="27"/>
        <end position="330"/>
    </location>
</feature>
<dbReference type="EMBL" id="DVOD01000020">
    <property type="protein sequence ID" value="HIU92059.1"/>
    <property type="molecule type" value="Genomic_DNA"/>
</dbReference>
<name>A0A9D1MZJ8_9CLOT</name>
<accession>A0A9D1MZJ8</accession>
<evidence type="ECO:0000256" key="2">
    <source>
        <dbReference type="SAM" id="SignalP"/>
    </source>
</evidence>
<proteinExistence type="predicted"/>
<comment type="caution">
    <text evidence="3">The sequence shown here is derived from an EMBL/GenBank/DDBJ whole genome shotgun (WGS) entry which is preliminary data.</text>
</comment>
<feature type="region of interest" description="Disordered" evidence="1">
    <location>
        <begin position="89"/>
        <end position="108"/>
    </location>
</feature>
<evidence type="ECO:0000313" key="3">
    <source>
        <dbReference type="EMBL" id="HIU92059.1"/>
    </source>
</evidence>
<keyword evidence="2" id="KW-0732">Signal</keyword>
<dbReference type="Proteomes" id="UP000886748">
    <property type="component" value="Unassembled WGS sequence"/>
</dbReference>
<sequence length="330" mass="37628">MVSDKFIKNFAVSLTLVFVLSVAGFAADYVTTKLNEIEKNYYGYVTKGTVQTRLSRIERSLYGMNYKTADKTRVDKIYKDLNLGLNNSGPTGGAASAMQTQESQRADIGPKAEAGIKYPVVDKLEQKVFNKSYENDDIYARLSRLEKQTFKRESTLSLNERVDALRDKLLGGEARAAADIDPETEEIVLDNGKKYIEDRNYSDFGGVDDSHYNYYSYENSKNRIPETDTKNMHDDNSVVYAQDYDLDILEKQLFGKRFIQEPPSQRLARLENKVFQRTFNDNQEARTQRLLAVTTAQKTSKEYDSNKWAQRLNTGIQIGSILLMVLAMIL</sequence>
<reference evidence="3" key="2">
    <citation type="journal article" date="2021" name="PeerJ">
        <title>Extensive microbial diversity within the chicken gut microbiome revealed by metagenomics and culture.</title>
        <authorList>
            <person name="Gilroy R."/>
            <person name="Ravi A."/>
            <person name="Getino M."/>
            <person name="Pursley I."/>
            <person name="Horton D.L."/>
            <person name="Alikhan N.F."/>
            <person name="Baker D."/>
            <person name="Gharbi K."/>
            <person name="Hall N."/>
            <person name="Watson M."/>
            <person name="Adriaenssens E.M."/>
            <person name="Foster-Nyarko E."/>
            <person name="Jarju S."/>
            <person name="Secka A."/>
            <person name="Antonio M."/>
            <person name="Oren A."/>
            <person name="Chaudhuri R.R."/>
            <person name="La Ragione R."/>
            <person name="Hildebrand F."/>
            <person name="Pallen M.J."/>
        </authorList>
    </citation>
    <scope>NUCLEOTIDE SEQUENCE</scope>
    <source>
        <strain evidence="3">CHK154-7741</strain>
    </source>
</reference>
<feature type="signal peptide" evidence="2">
    <location>
        <begin position="1"/>
        <end position="26"/>
    </location>
</feature>
<gene>
    <name evidence="3" type="ORF">IAD26_02870</name>
</gene>
<reference evidence="3" key="1">
    <citation type="submission" date="2020-10" db="EMBL/GenBank/DDBJ databases">
        <authorList>
            <person name="Gilroy R."/>
        </authorList>
    </citation>
    <scope>NUCLEOTIDE SEQUENCE</scope>
    <source>
        <strain evidence="3">CHK154-7741</strain>
    </source>
</reference>